<dbReference type="Pfam" id="PF01042">
    <property type="entry name" value="Ribonuc_L-PSP"/>
    <property type="match status" value="1"/>
</dbReference>
<dbReference type="SUPFAM" id="SSF55298">
    <property type="entry name" value="YjgF-like"/>
    <property type="match status" value="1"/>
</dbReference>
<dbReference type="InterPro" id="IPR006175">
    <property type="entry name" value="YjgF/YER057c/UK114"/>
</dbReference>
<dbReference type="AlphaFoldDB" id="X0THX4"/>
<proteinExistence type="inferred from homology"/>
<accession>X0THX4</accession>
<dbReference type="GO" id="GO:0005739">
    <property type="term" value="C:mitochondrion"/>
    <property type="evidence" value="ECO:0007669"/>
    <property type="project" value="TreeGrafter"/>
</dbReference>
<evidence type="ECO:0000256" key="1">
    <source>
        <dbReference type="ARBA" id="ARBA00010552"/>
    </source>
</evidence>
<dbReference type="PANTHER" id="PTHR11803">
    <property type="entry name" value="2-IMINOBUTANOATE/2-IMINOPROPANOATE DEAMINASE RIDA"/>
    <property type="match status" value="1"/>
</dbReference>
<name>X0THX4_9ZZZZ</name>
<protein>
    <submittedName>
        <fullName evidence="2">Uncharacterized protein</fullName>
    </submittedName>
</protein>
<dbReference type="CDD" id="cd00448">
    <property type="entry name" value="YjgF_YER057c_UK114_family"/>
    <property type="match status" value="1"/>
</dbReference>
<comment type="similarity">
    <text evidence="1">Belongs to the RutC family.</text>
</comment>
<dbReference type="EMBL" id="BARS01019033">
    <property type="protein sequence ID" value="GAF86881.1"/>
    <property type="molecule type" value="Genomic_DNA"/>
</dbReference>
<dbReference type="PANTHER" id="PTHR11803:SF58">
    <property type="entry name" value="PROTEIN HMF1-RELATED"/>
    <property type="match status" value="1"/>
</dbReference>
<dbReference type="Gene3D" id="3.30.1330.40">
    <property type="entry name" value="RutC-like"/>
    <property type="match status" value="1"/>
</dbReference>
<evidence type="ECO:0000313" key="2">
    <source>
        <dbReference type="EMBL" id="GAF86881.1"/>
    </source>
</evidence>
<dbReference type="GO" id="GO:0019239">
    <property type="term" value="F:deaminase activity"/>
    <property type="evidence" value="ECO:0007669"/>
    <property type="project" value="TreeGrafter"/>
</dbReference>
<organism evidence="2">
    <name type="scientific">marine sediment metagenome</name>
    <dbReference type="NCBI Taxonomy" id="412755"/>
    <lineage>
        <taxon>unclassified sequences</taxon>
        <taxon>metagenomes</taxon>
        <taxon>ecological metagenomes</taxon>
    </lineage>
</organism>
<dbReference type="GO" id="GO:0005829">
    <property type="term" value="C:cytosol"/>
    <property type="evidence" value="ECO:0007669"/>
    <property type="project" value="TreeGrafter"/>
</dbReference>
<dbReference type="InterPro" id="IPR035959">
    <property type="entry name" value="RutC-like_sf"/>
</dbReference>
<feature type="non-terminal residue" evidence="2">
    <location>
        <position position="64"/>
    </location>
</feature>
<reference evidence="2" key="1">
    <citation type="journal article" date="2014" name="Front. Microbiol.">
        <title>High frequency of phylogenetically diverse reductive dehalogenase-homologous genes in deep subseafloor sedimentary metagenomes.</title>
        <authorList>
            <person name="Kawai M."/>
            <person name="Futagami T."/>
            <person name="Toyoda A."/>
            <person name="Takaki Y."/>
            <person name="Nishi S."/>
            <person name="Hori S."/>
            <person name="Arai W."/>
            <person name="Tsubouchi T."/>
            <person name="Morono Y."/>
            <person name="Uchiyama I."/>
            <person name="Ito T."/>
            <person name="Fujiyama A."/>
            <person name="Inagaki F."/>
            <person name="Takami H."/>
        </authorList>
    </citation>
    <scope>NUCLEOTIDE SEQUENCE</scope>
    <source>
        <strain evidence="2">Expedition CK06-06</strain>
    </source>
</reference>
<comment type="caution">
    <text evidence="2">The sequence shown here is derived from an EMBL/GenBank/DDBJ whole genome shotgun (WGS) entry which is preliminary data.</text>
</comment>
<sequence>MTREVVSTEKAPKAVGPYSQAIKANGLLFCSGQIPMVPETGEVLTGSITEQTHQVLSNLKAVIE</sequence>
<gene>
    <name evidence="2" type="ORF">S01H1_30885</name>
</gene>